<organism evidence="2 3">
    <name type="scientific">Pseudomonas cremoricolorata</name>
    <dbReference type="NCBI Taxonomy" id="157783"/>
    <lineage>
        <taxon>Bacteria</taxon>
        <taxon>Pseudomonadati</taxon>
        <taxon>Pseudomonadota</taxon>
        <taxon>Gammaproteobacteria</taxon>
        <taxon>Pseudomonadales</taxon>
        <taxon>Pseudomonadaceae</taxon>
        <taxon>Pseudomonas</taxon>
    </lineage>
</organism>
<dbReference type="OrthoDB" id="7030082at2"/>
<dbReference type="STRING" id="157783.LK03_00690"/>
<dbReference type="Proteomes" id="UP000029493">
    <property type="component" value="Chromosome"/>
</dbReference>
<dbReference type="AlphaFoldDB" id="A0A089Y7L3"/>
<dbReference type="EMBL" id="CP009455">
    <property type="protein sequence ID" value="AIR87838.1"/>
    <property type="molecule type" value="Genomic_DNA"/>
</dbReference>
<accession>A0A089Y7L3</accession>
<dbReference type="eggNOG" id="COG0457">
    <property type="taxonomic scope" value="Bacteria"/>
</dbReference>
<keyword evidence="1" id="KW-0472">Membrane</keyword>
<keyword evidence="1" id="KW-1133">Transmembrane helix</keyword>
<evidence type="ECO:0000256" key="1">
    <source>
        <dbReference type="SAM" id="Phobius"/>
    </source>
</evidence>
<dbReference type="RefSeq" id="WP_038410637.1">
    <property type="nucleotide sequence ID" value="NZ_CP009455.1"/>
</dbReference>
<keyword evidence="1" id="KW-0812">Transmembrane</keyword>
<evidence type="ECO:0000313" key="2">
    <source>
        <dbReference type="EMBL" id="AIR87838.1"/>
    </source>
</evidence>
<reference evidence="2 3" key="1">
    <citation type="submission" date="2014-09" db="EMBL/GenBank/DDBJ databases">
        <authorList>
            <person name="Chan K.-G."/>
        </authorList>
    </citation>
    <scope>NUCLEOTIDE SEQUENCE [LARGE SCALE GENOMIC DNA]</scope>
    <source>
        <strain evidence="2 3">ND07</strain>
    </source>
</reference>
<keyword evidence="3" id="KW-1185">Reference proteome</keyword>
<gene>
    <name evidence="2" type="ORF">LK03_00690</name>
</gene>
<feature type="transmembrane region" description="Helical" evidence="1">
    <location>
        <begin position="38"/>
        <end position="58"/>
    </location>
</feature>
<sequence length="150" mass="17169">MNKSDSISPLSIIAIFAGIIEASALASLPFLSRESQYIYTWFLVAFPFFLTVLFFLTLNFNYRSLWRPSTWLMARNDTPERSEPRRSADTAQMQIMTMALSGPQTKQEIDNRVLQALGKPLDQEQTWLFYDLDQRLRISLTITPGADPPS</sequence>
<name>A0A089Y7L3_9PSED</name>
<evidence type="ECO:0000313" key="3">
    <source>
        <dbReference type="Proteomes" id="UP000029493"/>
    </source>
</evidence>
<dbReference type="KEGG" id="psw:LK03_00690"/>
<proteinExistence type="predicted"/>
<protein>
    <submittedName>
        <fullName evidence="2">Uncharacterized protein</fullName>
    </submittedName>
</protein>
<feature type="transmembrane region" description="Helical" evidence="1">
    <location>
        <begin position="12"/>
        <end position="32"/>
    </location>
</feature>